<dbReference type="STRING" id="281362.AT959_14890"/>
<reference evidence="1 2" key="1">
    <citation type="submission" date="2015-12" db="EMBL/GenBank/DDBJ databases">
        <title>Nitrous oxide reduction kinetics distinguish bacteria harboring typical versus atypical NosZ.</title>
        <authorList>
            <person name="Yoon S."/>
            <person name="Nissen S."/>
            <person name="Park D."/>
            <person name="Sanford R.A."/>
            <person name="Loeffler F.E."/>
        </authorList>
    </citation>
    <scope>NUCLEOTIDE SEQUENCE [LARGE SCALE GENOMIC DNA]</scope>
    <source>
        <strain evidence="1 2">ATCC BAA-841</strain>
    </source>
</reference>
<dbReference type="RefSeq" id="WP_066884533.1">
    <property type="nucleotide sequence ID" value="NZ_LODL01000035.1"/>
</dbReference>
<name>A0A133XE96_9RHOO</name>
<evidence type="ECO:0000313" key="2">
    <source>
        <dbReference type="Proteomes" id="UP000070186"/>
    </source>
</evidence>
<sequence>MTTHITRSDRRLKLLSTEESHKAGNYDAEVLLVALRNIEQGHDAAGLLANALNGITTLATENRTKESIERLDGFCAIIGPVLERTVALEAKCALLSASLNQADRVAQASADERRAIHAAISTCSQVSAGRIIAAYPNDDDAIVTLCELQLAVRALELKFTDSEGGEI</sequence>
<evidence type="ECO:0000313" key="1">
    <source>
        <dbReference type="EMBL" id="KXB29260.1"/>
    </source>
</evidence>
<keyword evidence="2" id="KW-1185">Reference proteome</keyword>
<dbReference type="AlphaFoldDB" id="A0A133XE96"/>
<protein>
    <submittedName>
        <fullName evidence="1">Uncharacterized protein</fullName>
    </submittedName>
</protein>
<dbReference type="Proteomes" id="UP000070186">
    <property type="component" value="Unassembled WGS sequence"/>
</dbReference>
<accession>A0A133XE96</accession>
<dbReference type="EMBL" id="LODL01000035">
    <property type="protein sequence ID" value="KXB29260.1"/>
    <property type="molecule type" value="Genomic_DNA"/>
</dbReference>
<organism evidence="1 2">
    <name type="scientific">Dechloromonas denitrificans</name>
    <dbReference type="NCBI Taxonomy" id="281362"/>
    <lineage>
        <taxon>Bacteria</taxon>
        <taxon>Pseudomonadati</taxon>
        <taxon>Pseudomonadota</taxon>
        <taxon>Betaproteobacteria</taxon>
        <taxon>Rhodocyclales</taxon>
        <taxon>Azonexaceae</taxon>
        <taxon>Dechloromonas</taxon>
    </lineage>
</organism>
<gene>
    <name evidence="1" type="ORF">AT959_14890</name>
</gene>
<comment type="caution">
    <text evidence="1">The sequence shown here is derived from an EMBL/GenBank/DDBJ whole genome shotgun (WGS) entry which is preliminary data.</text>
</comment>
<proteinExistence type="predicted"/>